<dbReference type="Proteomes" id="UP001420932">
    <property type="component" value="Unassembled WGS sequence"/>
</dbReference>
<organism evidence="2 3">
    <name type="scientific">Stephania yunnanensis</name>
    <dbReference type="NCBI Taxonomy" id="152371"/>
    <lineage>
        <taxon>Eukaryota</taxon>
        <taxon>Viridiplantae</taxon>
        <taxon>Streptophyta</taxon>
        <taxon>Embryophyta</taxon>
        <taxon>Tracheophyta</taxon>
        <taxon>Spermatophyta</taxon>
        <taxon>Magnoliopsida</taxon>
        <taxon>Ranunculales</taxon>
        <taxon>Menispermaceae</taxon>
        <taxon>Menispermoideae</taxon>
        <taxon>Cissampelideae</taxon>
        <taxon>Stephania</taxon>
    </lineage>
</organism>
<feature type="transmembrane region" description="Helical" evidence="1">
    <location>
        <begin position="25"/>
        <end position="44"/>
    </location>
</feature>
<proteinExistence type="predicted"/>
<dbReference type="AlphaFoldDB" id="A0AAP0JLN9"/>
<keyword evidence="1" id="KW-0812">Transmembrane</keyword>
<name>A0AAP0JLN9_9MAGN</name>
<accession>A0AAP0JLN9</accession>
<reference evidence="2 3" key="1">
    <citation type="submission" date="2024-01" db="EMBL/GenBank/DDBJ databases">
        <title>Genome assemblies of Stephania.</title>
        <authorList>
            <person name="Yang L."/>
        </authorList>
    </citation>
    <scope>NUCLEOTIDE SEQUENCE [LARGE SCALE GENOMIC DNA]</scope>
    <source>
        <strain evidence="2">YNDBR</strain>
        <tissue evidence="2">Leaf</tissue>
    </source>
</reference>
<keyword evidence="1" id="KW-0472">Membrane</keyword>
<evidence type="ECO:0000313" key="3">
    <source>
        <dbReference type="Proteomes" id="UP001420932"/>
    </source>
</evidence>
<comment type="caution">
    <text evidence="2">The sequence shown here is derived from an EMBL/GenBank/DDBJ whole genome shotgun (WGS) entry which is preliminary data.</text>
</comment>
<evidence type="ECO:0000256" key="1">
    <source>
        <dbReference type="SAM" id="Phobius"/>
    </source>
</evidence>
<gene>
    <name evidence="2" type="ORF">Syun_015701</name>
</gene>
<dbReference type="EMBL" id="JBBNAF010000006">
    <property type="protein sequence ID" value="KAK9136371.1"/>
    <property type="molecule type" value="Genomic_DNA"/>
</dbReference>
<protein>
    <submittedName>
        <fullName evidence="2">Uncharacterized protein</fullName>
    </submittedName>
</protein>
<sequence length="70" mass="7635">MRHHCWFSKPLVANVNDRLYGETSGAFVACAIAVVEASVVLLFFLSCFRNLGFFVPFVGLFPLGGVVALL</sequence>
<keyword evidence="3" id="KW-1185">Reference proteome</keyword>
<evidence type="ECO:0000313" key="2">
    <source>
        <dbReference type="EMBL" id="KAK9136371.1"/>
    </source>
</evidence>
<keyword evidence="1" id="KW-1133">Transmembrane helix</keyword>
<feature type="transmembrane region" description="Helical" evidence="1">
    <location>
        <begin position="51"/>
        <end position="69"/>
    </location>
</feature>